<dbReference type="AlphaFoldDB" id="A0A2K6LTL8"/>
<feature type="domain" description="RING-type" evidence="12">
    <location>
        <begin position="298"/>
        <end position="352"/>
    </location>
</feature>
<dbReference type="Gene3D" id="3.30.40.10">
    <property type="entry name" value="Zinc/RING finger domain, C3HC4 (zinc finger)"/>
    <property type="match status" value="1"/>
</dbReference>
<dbReference type="Gene3D" id="4.10.1000.10">
    <property type="entry name" value="Zinc finger, CCCH-type"/>
    <property type="match status" value="1"/>
</dbReference>
<dbReference type="PROSITE" id="PS50103">
    <property type="entry name" value="ZF_C3H1"/>
    <property type="match status" value="4"/>
</dbReference>
<evidence type="ECO:0000256" key="4">
    <source>
        <dbReference type="ARBA" id="ARBA00022679"/>
    </source>
</evidence>
<dbReference type="PANTHER" id="PTHR11224:SF53">
    <property type="entry name" value="E3 UBIQUITIN-PROTEIN LIGASE MAKORIN-4-RELATED"/>
    <property type="match status" value="1"/>
</dbReference>
<accession>A0A2K6LTL8</accession>
<evidence type="ECO:0000313" key="14">
    <source>
        <dbReference type="Ensembl" id="ENSRBIP00000026854.1"/>
    </source>
</evidence>
<comment type="pathway">
    <text evidence="2">Protein modification; protein ubiquitination.</text>
</comment>
<dbReference type="Proteomes" id="UP000233180">
    <property type="component" value="Unassembled WGS sequence"/>
</dbReference>
<name>A0A2K6LTL8_RHIBE</name>
<dbReference type="Pfam" id="PF14608">
    <property type="entry name" value="zf-CCCH_2"/>
    <property type="match status" value="1"/>
</dbReference>
<dbReference type="InterPro" id="IPR001841">
    <property type="entry name" value="Znf_RING"/>
</dbReference>
<dbReference type="InterPro" id="IPR000571">
    <property type="entry name" value="Znf_CCCH"/>
</dbReference>
<evidence type="ECO:0000256" key="10">
    <source>
        <dbReference type="PROSITE-ProRule" id="PRU00723"/>
    </source>
</evidence>
<keyword evidence="8" id="KW-0833">Ubl conjugation pathway</keyword>
<dbReference type="InterPro" id="IPR031644">
    <property type="entry name" value="MKRN1_C"/>
</dbReference>
<dbReference type="FunFam" id="3.30.40.10:FF:000117">
    <property type="entry name" value="Probable E3 ubiquitin-protein ligase makorin-1"/>
    <property type="match status" value="1"/>
</dbReference>
<feature type="compositionally biased region" description="Gly residues" evidence="11">
    <location>
        <begin position="42"/>
        <end position="62"/>
    </location>
</feature>
<evidence type="ECO:0000256" key="5">
    <source>
        <dbReference type="ARBA" id="ARBA00022723"/>
    </source>
</evidence>
<dbReference type="InterPro" id="IPR013083">
    <property type="entry name" value="Znf_RING/FYVE/PHD"/>
</dbReference>
<dbReference type="Pfam" id="PF18044">
    <property type="entry name" value="zf-CCCH_4"/>
    <property type="match status" value="2"/>
</dbReference>
<dbReference type="EC" id="2.3.2.27" evidence="3"/>
<dbReference type="SMART" id="SM00356">
    <property type="entry name" value="ZnF_C3H1"/>
    <property type="match status" value="4"/>
</dbReference>
<keyword evidence="9 10" id="KW-0862">Zinc</keyword>
<dbReference type="Gene3D" id="2.30.30.1190">
    <property type="match status" value="1"/>
</dbReference>
<feature type="zinc finger region" description="C3H1-type" evidence="10">
    <location>
        <begin position="225"/>
        <end position="252"/>
    </location>
</feature>
<feature type="zinc finger region" description="C3H1-type" evidence="10">
    <location>
        <begin position="101"/>
        <end position="128"/>
    </location>
</feature>
<evidence type="ECO:0000256" key="1">
    <source>
        <dbReference type="ARBA" id="ARBA00000900"/>
    </source>
</evidence>
<reference evidence="14 15" key="1">
    <citation type="submission" date="2016-06" db="EMBL/GenBank/DDBJ databases">
        <title>Genome of Rhinopithecus bieti.</title>
        <authorList>
            <person name="Wu"/>
            <person name="C.-I. and Zhang"/>
            <person name="Y."/>
        </authorList>
    </citation>
    <scope>NUCLEOTIDE SEQUENCE</scope>
</reference>
<evidence type="ECO:0000256" key="6">
    <source>
        <dbReference type="ARBA" id="ARBA00022737"/>
    </source>
</evidence>
<reference evidence="14" key="2">
    <citation type="submission" date="2025-08" db="UniProtKB">
        <authorList>
            <consortium name="Ensembl"/>
        </authorList>
    </citation>
    <scope>IDENTIFICATION</scope>
</reference>
<dbReference type="Pfam" id="PF15815">
    <property type="entry name" value="MKRN1_C"/>
    <property type="match status" value="1"/>
</dbReference>
<proteinExistence type="predicted"/>
<feature type="zinc finger region" description="C3H1-type" evidence="10">
    <location>
        <begin position="72"/>
        <end position="99"/>
    </location>
</feature>
<dbReference type="SMART" id="SM00184">
    <property type="entry name" value="RING"/>
    <property type="match status" value="1"/>
</dbReference>
<sequence length="496" mass="54226">MAEAAAPGTTATTSGAGAAAAEAAAAVSPTPISTVTAPTPRAGGGAGGSDGSDGSGGSGDSGAGACDDSGAWTKQVICRYFMYGICKEGDNCRYSHDLSDRPCGVVCSCFQRGYCIYGDRCRCEHSKPLKQEEATATELTTESSLAASSSVSSIVGPLVEMNTNESESRNSNFATVGAGSEDWANAVEFVPGQPYCGRTVPSCTEAPLQGPVTKEESEKEQTAVETKQQLCPYAAVGQCRYGENCVFLHGDLCDMCRLQALHPMDAAQRSQHIQSCIEAHEKNMEFSFAVQRSKDRVCGICMEVVYEKVNPNEHRLGILSNCNHTFCLKRIRKWRSAKEFESRIVKSCPQCQIISNFVILSEYWVEEKEEKQKLIQKYKKAMSAKACRYFDEGCGSCPFGGNCFYKHVYPDGRREEPQRQQEGTSSRYPAQRRNDLWEFFEEGANSNPFDDEEEAATFELGEMLLMLSTAGGDNELTDSEDAWDLFCDEEFCVLDL</sequence>
<feature type="domain" description="C3H1-type" evidence="13">
    <location>
        <begin position="101"/>
        <end position="128"/>
    </location>
</feature>
<feature type="zinc finger region" description="C3H1-type" evidence="10">
    <location>
        <begin position="381"/>
        <end position="410"/>
    </location>
</feature>
<dbReference type="InterPro" id="IPR041367">
    <property type="entry name" value="Znf-CCCH_4"/>
</dbReference>
<evidence type="ECO:0000256" key="7">
    <source>
        <dbReference type="ARBA" id="ARBA00022771"/>
    </source>
</evidence>
<keyword evidence="6" id="KW-0677">Repeat</keyword>
<dbReference type="PANTHER" id="PTHR11224">
    <property type="entry name" value="MAKORIN-RELATED"/>
    <property type="match status" value="1"/>
</dbReference>
<evidence type="ECO:0000256" key="3">
    <source>
        <dbReference type="ARBA" id="ARBA00012483"/>
    </source>
</evidence>
<feature type="domain" description="C3H1-type" evidence="13">
    <location>
        <begin position="225"/>
        <end position="252"/>
    </location>
</feature>
<feature type="region of interest" description="Disordered" evidence="11">
    <location>
        <begin position="25"/>
        <end position="65"/>
    </location>
</feature>
<dbReference type="SUPFAM" id="SSF90229">
    <property type="entry name" value="CCCH zinc finger"/>
    <property type="match status" value="2"/>
</dbReference>
<feature type="domain" description="C3H1-type" evidence="13">
    <location>
        <begin position="381"/>
        <end position="410"/>
    </location>
</feature>
<feature type="domain" description="C3H1-type" evidence="13">
    <location>
        <begin position="72"/>
        <end position="99"/>
    </location>
</feature>
<protein>
    <recommendedName>
        <fullName evidence="3">RING-type E3 ubiquitin transferase</fullName>
        <ecNumber evidence="3">2.3.2.27</ecNumber>
    </recommendedName>
</protein>
<dbReference type="UniPathway" id="UPA00143"/>
<dbReference type="GeneTree" id="ENSGT00950000183077"/>
<dbReference type="SUPFAM" id="SSF57850">
    <property type="entry name" value="RING/U-box"/>
    <property type="match status" value="1"/>
</dbReference>
<evidence type="ECO:0000256" key="8">
    <source>
        <dbReference type="ARBA" id="ARBA00022786"/>
    </source>
</evidence>
<evidence type="ECO:0000259" key="13">
    <source>
        <dbReference type="PROSITE" id="PS50103"/>
    </source>
</evidence>
<dbReference type="STRING" id="61621.ENSRBIP00000026854"/>
<dbReference type="InterPro" id="IPR045072">
    <property type="entry name" value="MKRN-like"/>
</dbReference>
<keyword evidence="4" id="KW-0808">Transferase</keyword>
<dbReference type="InterPro" id="IPR036855">
    <property type="entry name" value="Znf_CCCH_sf"/>
</dbReference>
<dbReference type="GO" id="GO:0000209">
    <property type="term" value="P:protein polyubiquitination"/>
    <property type="evidence" value="ECO:0007669"/>
    <property type="project" value="InterPro"/>
</dbReference>
<dbReference type="GO" id="GO:0008270">
    <property type="term" value="F:zinc ion binding"/>
    <property type="evidence" value="ECO:0007669"/>
    <property type="project" value="UniProtKB-KW"/>
</dbReference>
<evidence type="ECO:0000256" key="2">
    <source>
        <dbReference type="ARBA" id="ARBA00004906"/>
    </source>
</evidence>
<dbReference type="PROSITE" id="PS50089">
    <property type="entry name" value="ZF_RING_2"/>
    <property type="match status" value="1"/>
</dbReference>
<reference evidence="14" key="3">
    <citation type="submission" date="2025-09" db="UniProtKB">
        <authorList>
            <consortium name="Ensembl"/>
        </authorList>
    </citation>
    <scope>IDENTIFICATION</scope>
</reference>
<evidence type="ECO:0000256" key="11">
    <source>
        <dbReference type="SAM" id="MobiDB-lite"/>
    </source>
</evidence>
<organism evidence="14 15">
    <name type="scientific">Rhinopithecus bieti</name>
    <name type="common">Black snub-nosed monkey</name>
    <name type="synonym">Pygathrix bieti</name>
    <dbReference type="NCBI Taxonomy" id="61621"/>
    <lineage>
        <taxon>Eukaryota</taxon>
        <taxon>Metazoa</taxon>
        <taxon>Chordata</taxon>
        <taxon>Craniata</taxon>
        <taxon>Vertebrata</taxon>
        <taxon>Euteleostomi</taxon>
        <taxon>Mammalia</taxon>
        <taxon>Eutheria</taxon>
        <taxon>Euarchontoglires</taxon>
        <taxon>Primates</taxon>
        <taxon>Haplorrhini</taxon>
        <taxon>Catarrhini</taxon>
        <taxon>Cercopithecidae</taxon>
        <taxon>Colobinae</taxon>
        <taxon>Rhinopithecus</taxon>
    </lineage>
</organism>
<comment type="catalytic activity">
    <reaction evidence="1">
        <text>S-ubiquitinyl-[E2 ubiquitin-conjugating enzyme]-L-cysteine + [acceptor protein]-L-lysine = [E2 ubiquitin-conjugating enzyme]-L-cysteine + N(6)-ubiquitinyl-[acceptor protein]-L-lysine.</text>
        <dbReference type="EC" id="2.3.2.27"/>
    </reaction>
</comment>
<evidence type="ECO:0000313" key="15">
    <source>
        <dbReference type="Proteomes" id="UP000233180"/>
    </source>
</evidence>
<dbReference type="Ensembl" id="ENSRBIT00000050777.1">
    <property type="protein sequence ID" value="ENSRBIP00000026854.1"/>
    <property type="gene ID" value="ENSRBIG00000037290.1"/>
</dbReference>
<keyword evidence="5 10" id="KW-0479">Metal-binding</keyword>
<evidence type="ECO:0000259" key="12">
    <source>
        <dbReference type="PROSITE" id="PS50089"/>
    </source>
</evidence>
<evidence type="ECO:0000256" key="9">
    <source>
        <dbReference type="ARBA" id="ARBA00022833"/>
    </source>
</evidence>
<keyword evidence="15" id="KW-1185">Reference proteome</keyword>
<keyword evidence="7 10" id="KW-0863">Zinc-finger</keyword>
<dbReference type="GO" id="GO:0061630">
    <property type="term" value="F:ubiquitin protein ligase activity"/>
    <property type="evidence" value="ECO:0007669"/>
    <property type="project" value="UniProtKB-EC"/>
</dbReference>